<reference evidence="4" key="1">
    <citation type="journal article" date="2014" name="Nat. Commun.">
        <title>Genomic adaptations of the halophilic Dead Sea filamentous fungus Eurotium rubrum.</title>
        <authorList>
            <person name="Kis-Papo T."/>
            <person name="Weig A.R."/>
            <person name="Riley R."/>
            <person name="Persoh D."/>
            <person name="Salamov A."/>
            <person name="Sun H."/>
            <person name="Lipzen A."/>
            <person name="Wasser S.P."/>
            <person name="Rambold G."/>
            <person name="Grigoriev I.V."/>
            <person name="Nevo E."/>
        </authorList>
    </citation>
    <scope>NUCLEOTIDE SEQUENCE [LARGE SCALE GENOMIC DNA]</scope>
    <source>
        <strain evidence="4">CBS 135680</strain>
    </source>
</reference>
<feature type="domain" description="F-box" evidence="2">
    <location>
        <begin position="1"/>
        <end position="44"/>
    </location>
</feature>
<evidence type="ECO:0000313" key="3">
    <source>
        <dbReference type="EMBL" id="EYE97045.1"/>
    </source>
</evidence>
<evidence type="ECO:0000256" key="1">
    <source>
        <dbReference type="SAM" id="MobiDB-lite"/>
    </source>
</evidence>
<dbReference type="Proteomes" id="UP000019804">
    <property type="component" value="Unassembled WGS sequence"/>
</dbReference>
<dbReference type="AlphaFoldDB" id="A0A017SLA1"/>
<dbReference type="GeneID" id="63701315"/>
<dbReference type="InterPro" id="IPR039719">
    <property type="entry name" value="FBXO28"/>
</dbReference>
<proteinExistence type="predicted"/>
<dbReference type="RefSeq" id="XP_040640733.1">
    <property type="nucleotide sequence ID" value="XM_040786191.1"/>
</dbReference>
<dbReference type="Pfam" id="PF12937">
    <property type="entry name" value="F-box-like"/>
    <property type="match status" value="1"/>
</dbReference>
<dbReference type="PANTHER" id="PTHR13252">
    <property type="entry name" value="F-BOX ONLY PROTEIN 28"/>
    <property type="match status" value="1"/>
</dbReference>
<keyword evidence="4" id="KW-1185">Reference proteome</keyword>
<dbReference type="OrthoDB" id="539158at2759"/>
<dbReference type="EMBL" id="KK088416">
    <property type="protein sequence ID" value="EYE97045.1"/>
    <property type="molecule type" value="Genomic_DNA"/>
</dbReference>
<dbReference type="SUPFAM" id="SSF81383">
    <property type="entry name" value="F-box domain"/>
    <property type="match status" value="1"/>
</dbReference>
<dbReference type="PROSITE" id="PS50181">
    <property type="entry name" value="FBOX"/>
    <property type="match status" value="1"/>
</dbReference>
<dbReference type="PANTHER" id="PTHR13252:SF9">
    <property type="entry name" value="F-BOX ONLY PROTEIN 28"/>
    <property type="match status" value="1"/>
</dbReference>
<sequence length="607" mass="67446">MDTLPVEILFEIIDYLTPREQVLLQFVSKSFLTLARDNTLWRLHCYEQSWANIEASRPRFVETTTSLVGNPTPSLSSLGQESLLSLIQPHSTSSYETGPDGRTVSSLAERSRAAIAWDPSYEREEIDWYSEYRDRHGPVSFNWLQQPSIKRPGSNKKETPEVKGIGLLRDWSSSEQDKAIAPLEDGSVCIWDLNHSYSAAPQSIKGRVLGVSAPGILTASASEESPSEFLNLGECVSVDSVRQRAYMAVGNVLNEVDMETLQVVTQRCYPCPVFALSQETDYSAPLTLATWLNIYVHDPRLSASGYAETDATYASLLQPNPLSVLHPPSLHEHTILVAGRFPGILHYDRRFFPRLQNIVHSGGSLCDLASAPSPRFPVRSDSNGSDLQKIVACGEYKGRGSLELYDLTPSDVSSNLSSAAYQNRQSAARSKLLSVASHGARIVYSDADGNIKWTERDGRSEVRRWNINTHLSDMKTNQRMANSGAEAGESDEDNSDMGGLFASSRGNNEVVQKVVPTGGSLISDELLIWTGERIGRLQFTGIAEPDLDQGDEEDYISIDEGLDSTTRGVVREQRREQLRREKEYARTMRRALETQADEVRRMGDFGL</sequence>
<dbReference type="Gene3D" id="1.20.1280.50">
    <property type="match status" value="1"/>
</dbReference>
<dbReference type="InterPro" id="IPR001810">
    <property type="entry name" value="F-box_dom"/>
</dbReference>
<evidence type="ECO:0000313" key="4">
    <source>
        <dbReference type="Proteomes" id="UP000019804"/>
    </source>
</evidence>
<protein>
    <submittedName>
        <fullName evidence="3">F-box domain protein</fullName>
    </submittedName>
</protein>
<gene>
    <name evidence="3" type="ORF">EURHEDRAFT_513657</name>
</gene>
<dbReference type="InterPro" id="IPR036047">
    <property type="entry name" value="F-box-like_dom_sf"/>
</dbReference>
<accession>A0A017SLA1</accession>
<organism evidence="3 4">
    <name type="scientific">Aspergillus ruber (strain CBS 135680)</name>
    <dbReference type="NCBI Taxonomy" id="1388766"/>
    <lineage>
        <taxon>Eukaryota</taxon>
        <taxon>Fungi</taxon>
        <taxon>Dikarya</taxon>
        <taxon>Ascomycota</taxon>
        <taxon>Pezizomycotina</taxon>
        <taxon>Eurotiomycetes</taxon>
        <taxon>Eurotiomycetidae</taxon>
        <taxon>Eurotiales</taxon>
        <taxon>Aspergillaceae</taxon>
        <taxon>Aspergillus</taxon>
        <taxon>Aspergillus subgen. Aspergillus</taxon>
    </lineage>
</organism>
<dbReference type="GO" id="GO:0000209">
    <property type="term" value="P:protein polyubiquitination"/>
    <property type="evidence" value="ECO:0007669"/>
    <property type="project" value="TreeGrafter"/>
</dbReference>
<feature type="region of interest" description="Disordered" evidence="1">
    <location>
        <begin position="476"/>
        <end position="503"/>
    </location>
</feature>
<evidence type="ECO:0000259" key="2">
    <source>
        <dbReference type="PROSITE" id="PS50181"/>
    </source>
</evidence>
<dbReference type="STRING" id="1388766.A0A017SLA1"/>
<dbReference type="SMART" id="SM00256">
    <property type="entry name" value="FBOX"/>
    <property type="match status" value="1"/>
</dbReference>
<name>A0A017SLA1_ASPRC</name>
<dbReference type="HOGENOM" id="CLU_030037_0_0_1"/>